<dbReference type="RefSeq" id="WP_171199034.1">
    <property type="nucleotide sequence ID" value="NZ_JABEND010000003.1"/>
</dbReference>
<dbReference type="SUPFAM" id="SSF46785">
    <property type="entry name" value="Winged helix' DNA-binding domain"/>
    <property type="match status" value="1"/>
</dbReference>
<gene>
    <name evidence="2" type="ORF">HKD39_06275</name>
</gene>
<dbReference type="EMBL" id="JABEND010000003">
    <property type="protein sequence ID" value="NNG35323.1"/>
    <property type="molecule type" value="Genomic_DNA"/>
</dbReference>
<dbReference type="AlphaFoldDB" id="A0A849A770"/>
<proteinExistence type="predicted"/>
<dbReference type="PANTHER" id="PTHR34293">
    <property type="entry name" value="HTH-TYPE TRANSCRIPTIONAL REGULATOR TRMBL2"/>
    <property type="match status" value="1"/>
</dbReference>
<accession>A0A849A770</accession>
<dbReference type="InterPro" id="IPR051797">
    <property type="entry name" value="TrmB-like"/>
</dbReference>
<keyword evidence="3" id="KW-1185">Reference proteome</keyword>
<sequence>MGLQYLGLDAEQERVYRALLPLTDARVAELADAVSLPEGRVLRTLDRLVELGLAQGRAGGRYTATSPDVALGPALAGQRTAVQLAEQALAELVDIYRSSTLGHAERELIEVVAGTDAVRHRYLQLQLGARSRIDTFVTGSHQAVSHDNTEEATVMARGIRARAVIDRDFFSGPAAVPNVEESLGAGIEVRTTGQIPLKLIVFDGSIAMLPVQGRGTGVDPSLVLRGGPAQLAQSLFDTVWQHARPYGTTSDELDPIDRRILQLLLAGFTDGAASSQLELSLRTVQRRISALMNAPG</sequence>
<dbReference type="InterPro" id="IPR002831">
    <property type="entry name" value="Tscrpt_reg_TrmB_N"/>
</dbReference>
<protein>
    <submittedName>
        <fullName evidence="2">Helix-turn-helix transcriptional regulator</fullName>
    </submittedName>
</protein>
<evidence type="ECO:0000259" key="1">
    <source>
        <dbReference type="Pfam" id="PF01978"/>
    </source>
</evidence>
<dbReference type="Gene3D" id="1.10.10.10">
    <property type="entry name" value="Winged helix-like DNA-binding domain superfamily/Winged helix DNA-binding domain"/>
    <property type="match status" value="1"/>
</dbReference>
<dbReference type="InterPro" id="IPR036388">
    <property type="entry name" value="WH-like_DNA-bd_sf"/>
</dbReference>
<reference evidence="2 3" key="1">
    <citation type="submission" date="2020-05" db="EMBL/GenBank/DDBJ databases">
        <title>Nakamurella sp. DB0629 isolated from air conditioner.</title>
        <authorList>
            <person name="Kim D.H."/>
            <person name="Kim D.-U."/>
        </authorList>
    </citation>
    <scope>NUCLEOTIDE SEQUENCE [LARGE SCALE GENOMIC DNA]</scope>
    <source>
        <strain evidence="2 3">DB0629</strain>
    </source>
</reference>
<dbReference type="Pfam" id="PF01978">
    <property type="entry name" value="TrmB"/>
    <property type="match status" value="1"/>
</dbReference>
<dbReference type="Proteomes" id="UP000562984">
    <property type="component" value="Unassembled WGS sequence"/>
</dbReference>
<dbReference type="PANTHER" id="PTHR34293:SF1">
    <property type="entry name" value="HTH-TYPE TRANSCRIPTIONAL REGULATOR TRMBL2"/>
    <property type="match status" value="1"/>
</dbReference>
<evidence type="ECO:0000313" key="2">
    <source>
        <dbReference type="EMBL" id="NNG35323.1"/>
    </source>
</evidence>
<organism evidence="2 3">
    <name type="scientific">Nakamurella aerolata</name>
    <dbReference type="NCBI Taxonomy" id="1656892"/>
    <lineage>
        <taxon>Bacteria</taxon>
        <taxon>Bacillati</taxon>
        <taxon>Actinomycetota</taxon>
        <taxon>Actinomycetes</taxon>
        <taxon>Nakamurellales</taxon>
        <taxon>Nakamurellaceae</taxon>
        <taxon>Nakamurella</taxon>
    </lineage>
</organism>
<dbReference type="InterPro" id="IPR036390">
    <property type="entry name" value="WH_DNA-bd_sf"/>
</dbReference>
<comment type="caution">
    <text evidence="2">The sequence shown here is derived from an EMBL/GenBank/DDBJ whole genome shotgun (WGS) entry which is preliminary data.</text>
</comment>
<feature type="domain" description="Transcription regulator TrmB N-terminal" evidence="1">
    <location>
        <begin position="3"/>
        <end position="60"/>
    </location>
</feature>
<name>A0A849A770_9ACTN</name>
<evidence type="ECO:0000313" key="3">
    <source>
        <dbReference type="Proteomes" id="UP000562984"/>
    </source>
</evidence>